<keyword evidence="1" id="KW-1133">Transmembrane helix</keyword>
<feature type="transmembrane region" description="Helical" evidence="1">
    <location>
        <begin position="6"/>
        <end position="22"/>
    </location>
</feature>
<evidence type="ECO:0000313" key="2">
    <source>
        <dbReference type="EMBL" id="XBX96761.1"/>
    </source>
</evidence>
<dbReference type="AlphaFoldDB" id="A0AAU7WC88"/>
<dbReference type="RefSeq" id="WP_340702607.1">
    <property type="nucleotide sequence ID" value="NZ_CP158453.1"/>
</dbReference>
<gene>
    <name evidence="2" type="ORF">ABR335_09840</name>
</gene>
<organism evidence="2">
    <name type="scientific">Heyndrickxia faecalis</name>
    <dbReference type="NCBI Taxonomy" id="2824910"/>
    <lineage>
        <taxon>Bacteria</taxon>
        <taxon>Bacillati</taxon>
        <taxon>Bacillota</taxon>
        <taxon>Bacilli</taxon>
        <taxon>Bacillales</taxon>
        <taxon>Bacillaceae</taxon>
        <taxon>Heyndrickxia</taxon>
    </lineage>
</organism>
<keyword evidence="1" id="KW-0812">Transmembrane</keyword>
<accession>A0AAU7WC88</accession>
<reference evidence="2" key="1">
    <citation type="submission" date="2024-06" db="EMBL/GenBank/DDBJ databases">
        <authorList>
            <person name="Huang C.H."/>
            <person name="Ting Y.S."/>
            <person name="Cheng Y.H."/>
        </authorList>
    </citation>
    <scope>NUCLEOTIDE SEQUENCE</scope>
    <source>
        <strain evidence="2">TCI803</strain>
    </source>
</reference>
<dbReference type="GeneID" id="93259903"/>
<name>A0AAU7WC88_9BACI</name>
<protein>
    <submittedName>
        <fullName evidence="2">Uncharacterized protein</fullName>
    </submittedName>
</protein>
<evidence type="ECO:0000256" key="1">
    <source>
        <dbReference type="SAM" id="Phobius"/>
    </source>
</evidence>
<proteinExistence type="predicted"/>
<sequence>MDSITAIFIVVSVIILISYYIPRLSFNTKYDGFKLYLNRGLIGVPSAFLLASIIFLLIGAIF</sequence>
<feature type="transmembrane region" description="Helical" evidence="1">
    <location>
        <begin position="42"/>
        <end position="61"/>
    </location>
</feature>
<keyword evidence="1" id="KW-0472">Membrane</keyword>
<dbReference type="EMBL" id="CP158453">
    <property type="protein sequence ID" value="XBX96761.1"/>
    <property type="molecule type" value="Genomic_DNA"/>
</dbReference>